<protein>
    <submittedName>
        <fullName evidence="1">Uncharacterized protein</fullName>
    </submittedName>
</protein>
<accession>A0AAN8YZ46</accession>
<proteinExistence type="predicted"/>
<comment type="caution">
    <text evidence="1">The sequence shown here is derived from an EMBL/GenBank/DDBJ whole genome shotgun (WGS) entry which is preliminary data.</text>
</comment>
<dbReference type="AlphaFoldDB" id="A0AAN8YZ46"/>
<dbReference type="EMBL" id="JBAMMX010000022">
    <property type="protein sequence ID" value="KAK6918496.1"/>
    <property type="molecule type" value="Genomic_DNA"/>
</dbReference>
<sequence length="108" mass="11083">MLRSEADGAGAVRTPGAMIGELICKTEMLYGISFTLFCNVLLVAGDGGAKTDFAASDVGNIDEAELSGGVAGGLVESSGENGAVGDFVKFLGIKIVEEYVEAELVFDD</sequence>
<keyword evidence="2" id="KW-1185">Reference proteome</keyword>
<evidence type="ECO:0000313" key="1">
    <source>
        <dbReference type="EMBL" id="KAK6918496.1"/>
    </source>
</evidence>
<dbReference type="Proteomes" id="UP001370490">
    <property type="component" value="Unassembled WGS sequence"/>
</dbReference>
<gene>
    <name evidence="1" type="ORF">RJ641_016918</name>
</gene>
<organism evidence="1 2">
    <name type="scientific">Dillenia turbinata</name>
    <dbReference type="NCBI Taxonomy" id="194707"/>
    <lineage>
        <taxon>Eukaryota</taxon>
        <taxon>Viridiplantae</taxon>
        <taxon>Streptophyta</taxon>
        <taxon>Embryophyta</taxon>
        <taxon>Tracheophyta</taxon>
        <taxon>Spermatophyta</taxon>
        <taxon>Magnoliopsida</taxon>
        <taxon>eudicotyledons</taxon>
        <taxon>Gunneridae</taxon>
        <taxon>Pentapetalae</taxon>
        <taxon>Dilleniales</taxon>
        <taxon>Dilleniaceae</taxon>
        <taxon>Dillenia</taxon>
    </lineage>
</organism>
<reference evidence="1 2" key="1">
    <citation type="submission" date="2023-12" db="EMBL/GenBank/DDBJ databases">
        <title>A high-quality genome assembly for Dillenia turbinata (Dilleniales).</title>
        <authorList>
            <person name="Chanderbali A."/>
        </authorList>
    </citation>
    <scope>NUCLEOTIDE SEQUENCE [LARGE SCALE GENOMIC DNA]</scope>
    <source>
        <strain evidence="1">LSX21</strain>
        <tissue evidence="1">Leaf</tissue>
    </source>
</reference>
<name>A0AAN8YZ46_9MAGN</name>
<evidence type="ECO:0000313" key="2">
    <source>
        <dbReference type="Proteomes" id="UP001370490"/>
    </source>
</evidence>